<feature type="active site" description="Charge relay system" evidence="4">
    <location>
        <position position="299"/>
    </location>
</feature>
<dbReference type="InterPro" id="IPR050960">
    <property type="entry name" value="AB_hydrolase_4_sf"/>
</dbReference>
<feature type="active site" description="Charge relay system" evidence="4">
    <location>
        <position position="327"/>
    </location>
</feature>
<dbReference type="FunFam" id="3.40.50.1820:FF:000080">
    <property type="entry name" value="Alpha/beta hydrolase"/>
    <property type="match status" value="1"/>
</dbReference>
<accession>A0A0H2WT76</accession>
<evidence type="ECO:0000256" key="2">
    <source>
        <dbReference type="ARBA" id="ARBA00022487"/>
    </source>
</evidence>
<evidence type="ECO:0000259" key="5">
    <source>
        <dbReference type="Pfam" id="PF00561"/>
    </source>
</evidence>
<protein>
    <submittedName>
        <fullName evidence="6">Hydrolase. Alpha/beta-hydrolase fold</fullName>
    </submittedName>
</protein>
<dbReference type="Proteomes" id="UP000008185">
    <property type="component" value="Chromosome"/>
</dbReference>
<dbReference type="PROSITE" id="PS01133">
    <property type="entry name" value="UPF0017"/>
    <property type="match status" value="1"/>
</dbReference>
<evidence type="ECO:0000313" key="6">
    <source>
        <dbReference type="EMBL" id="AAV79143.1"/>
    </source>
</evidence>
<feature type="active site" description="Charge relay system" evidence="4">
    <location>
        <position position="172"/>
    </location>
</feature>
<evidence type="ECO:0000256" key="3">
    <source>
        <dbReference type="ARBA" id="ARBA00022801"/>
    </source>
</evidence>
<dbReference type="PANTHER" id="PTHR10794:SF94">
    <property type="entry name" value="ESTERASE YHET-RELATED"/>
    <property type="match status" value="1"/>
</dbReference>
<dbReference type="GO" id="GO:0047372">
    <property type="term" value="F:monoacylglycerol lipase activity"/>
    <property type="evidence" value="ECO:0007669"/>
    <property type="project" value="TreeGrafter"/>
</dbReference>
<dbReference type="KEGG" id="spt:SPA3328"/>
<dbReference type="Pfam" id="PF00561">
    <property type="entry name" value="Abhydrolase_1"/>
    <property type="match status" value="1"/>
</dbReference>
<evidence type="ECO:0000256" key="1">
    <source>
        <dbReference type="ARBA" id="ARBA00010884"/>
    </source>
</evidence>
<dbReference type="InterPro" id="IPR000073">
    <property type="entry name" value="AB_hydrolase_1"/>
</dbReference>
<dbReference type="EMBL" id="CP000026">
    <property type="protein sequence ID" value="AAV79143.1"/>
    <property type="molecule type" value="Genomic_DNA"/>
</dbReference>
<dbReference type="NCBIfam" id="NF008218">
    <property type="entry name" value="PRK10985.1"/>
    <property type="match status" value="1"/>
</dbReference>
<dbReference type="InterPro" id="IPR000952">
    <property type="entry name" value="AB_hydrolase_4_CS"/>
</dbReference>
<dbReference type="GO" id="GO:0034338">
    <property type="term" value="F:short-chain carboxylesterase activity"/>
    <property type="evidence" value="ECO:0007669"/>
    <property type="project" value="TreeGrafter"/>
</dbReference>
<dbReference type="InterPro" id="IPR029058">
    <property type="entry name" value="AB_hydrolase_fold"/>
</dbReference>
<gene>
    <name evidence="6" type="primary">yheT</name>
    <name evidence="6" type="ordered locus">SPA3328</name>
</gene>
<evidence type="ECO:0000313" key="7">
    <source>
        <dbReference type="Proteomes" id="UP000008185"/>
    </source>
</evidence>
<feature type="domain" description="AB hydrolase-1" evidence="5">
    <location>
        <begin position="92"/>
        <end position="332"/>
    </location>
</feature>
<name>A0A0H2WT76_SALPA</name>
<dbReference type="PIRSF" id="PIRSF005211">
    <property type="entry name" value="Ab_hydro_YheT"/>
    <property type="match status" value="1"/>
</dbReference>
<dbReference type="SUPFAM" id="SSF53474">
    <property type="entry name" value="alpha/beta-Hydrolases"/>
    <property type="match status" value="1"/>
</dbReference>
<dbReference type="InterPro" id="IPR012020">
    <property type="entry name" value="ABHD4"/>
</dbReference>
<reference evidence="6 7" key="1">
    <citation type="journal article" date="2004" name="Nat. Genet.">
        <title>Comparison of genome degradation in Paratyphi A and Typhi, human-restricted serovars of Salmonella enterica that cause typhoid.</title>
        <authorList>
            <person name="McClelland M."/>
            <person name="Sanderson K.E."/>
            <person name="Clifton S.W."/>
            <person name="Latreille P."/>
            <person name="Porwollik S."/>
            <person name="Sabo A."/>
            <person name="Meyer R."/>
            <person name="Bieri T."/>
            <person name="Ozersky P."/>
            <person name="McLellan M."/>
            <person name="Harkins C.R."/>
            <person name="Wang C."/>
            <person name="Nguyen C."/>
            <person name="Berghoff A."/>
            <person name="Elliott G."/>
            <person name="Kohlberg S."/>
            <person name="Strong C."/>
            <person name="Du F."/>
            <person name="Carter J."/>
            <person name="Kremizki C."/>
            <person name="Layman D."/>
            <person name="Leonard S."/>
            <person name="Sun H."/>
            <person name="Fulton L."/>
            <person name="Nash W."/>
            <person name="Miner T."/>
            <person name="Minx P."/>
            <person name="Delehaunty K."/>
            <person name="Fronick C."/>
            <person name="Magrini V."/>
            <person name="Nhan M."/>
            <person name="Warren W."/>
            <person name="Florea L."/>
            <person name="Spieth J."/>
            <person name="Wilson R.K."/>
        </authorList>
    </citation>
    <scope>NUCLEOTIDE SEQUENCE [LARGE SCALE GENOMIC DNA]</scope>
    <source>
        <strain evidence="7">ATCC 9150 / SARB42</strain>
    </source>
</reference>
<dbReference type="Gene3D" id="3.40.50.1820">
    <property type="entry name" value="alpha/beta hydrolase"/>
    <property type="match status" value="1"/>
</dbReference>
<proteinExistence type="inferred from homology"/>
<keyword evidence="3 6" id="KW-0378">Hydrolase</keyword>
<dbReference type="PANTHER" id="PTHR10794">
    <property type="entry name" value="ABHYDROLASE DOMAIN-CONTAINING PROTEIN"/>
    <property type="match status" value="1"/>
</dbReference>
<evidence type="ECO:0000256" key="4">
    <source>
        <dbReference type="PIRSR" id="PIRSR005211-1"/>
    </source>
</evidence>
<sequence>MNLMRGIVLFPIINCSGAMVEITSTEMTPPVNDSHEFIPMRGIRNRHLQTMLPRLIRRKVKFNAHWQRLELPDGDFVDLAWSEEPQQAKHKPRLVVFHGLEGSLNSPYAHGLIEAAQKRGWLGVVMHFRGCSGEPNRLNRIYHSGETEDGAWFLRWLQREFGAVPTAAVGYSLGGNMLACLLAKEGRDIPIEAAVIVSAPFVLEACSYHMDKGFSRVYQRYLLNLLKANASRKLAAYPGSLPVNLAQLKSMRRIREFDDLITAKIHGFADAIDYYRQCSAMPLLNQIAKPTLIIHAKDDPFMDHHVIPKAEDLPPQVEYQLTEHGGHVGFIGGTPLRPEMWLERRIPDWLTTYLEASS</sequence>
<dbReference type="HOGENOM" id="CLU_032487_0_0_6"/>
<organism evidence="6 7">
    <name type="scientific">Salmonella paratyphi A (strain ATCC 9150 / SARB42)</name>
    <dbReference type="NCBI Taxonomy" id="295319"/>
    <lineage>
        <taxon>Bacteria</taxon>
        <taxon>Pseudomonadati</taxon>
        <taxon>Pseudomonadota</taxon>
        <taxon>Gammaproteobacteria</taxon>
        <taxon>Enterobacterales</taxon>
        <taxon>Enterobacteriaceae</taxon>
        <taxon>Salmonella</taxon>
    </lineage>
</organism>
<comment type="similarity">
    <text evidence="1">Belongs to the AB hydrolase superfamily. AB hydrolase 4 family.</text>
</comment>
<dbReference type="AlphaFoldDB" id="A0A0H2WT76"/>
<keyword evidence="2" id="KW-0719">Serine esterase</keyword>